<dbReference type="EMBL" id="AACS02000006">
    <property type="protein sequence ID" value="EAU83850.1"/>
    <property type="molecule type" value="Genomic_DNA"/>
</dbReference>
<dbReference type="Gene3D" id="2.30.170.40">
    <property type="entry name" value="Ribosomal protein L28/L24"/>
    <property type="match status" value="1"/>
</dbReference>
<accession>A8P0U6</accession>
<dbReference type="STRING" id="240176.A8P0U6"/>
<evidence type="ECO:0000313" key="6">
    <source>
        <dbReference type="EMBL" id="EAU83850.1"/>
    </source>
</evidence>
<keyword evidence="2 6" id="KW-0689">Ribosomal protein</keyword>
<comment type="caution">
    <text evidence="6">The sequence shown here is derived from an EMBL/GenBank/DDBJ whole genome shotgun (WGS) entry which is preliminary data.</text>
</comment>
<sequence>MFASLIRLGEFSQPFKRAQFGLFGGKSIQYGNNVPFSKHKTRRTWLPNVQRKRLDSEVLGEKVRIKVTTRALRTIKKYGGLDNYLKGTQSHKLSFAGLDLKLKIKDAEAKKLAEFRQSPEGKEELQRQLKARDPWGVKVGAMNIKLKRIASVAPSGTLEGARQARREAAKALGIQGLASPQQTFEYFTQRQQ</sequence>
<keyword evidence="7" id="KW-1185">Reference proteome</keyword>
<evidence type="ECO:0000256" key="1">
    <source>
        <dbReference type="ARBA" id="ARBA00008760"/>
    </source>
</evidence>
<keyword evidence="3" id="KW-0687">Ribonucleoprotein</keyword>
<evidence type="ECO:0000256" key="2">
    <source>
        <dbReference type="ARBA" id="ARBA00022980"/>
    </source>
</evidence>
<evidence type="ECO:0000313" key="7">
    <source>
        <dbReference type="Proteomes" id="UP000001861"/>
    </source>
</evidence>
<gene>
    <name evidence="6" type="ORF">CC1G_09519</name>
</gene>
<dbReference type="InParanoid" id="A8P0U6"/>
<dbReference type="VEuPathDB" id="FungiDB:CC1G_09519"/>
<dbReference type="OrthoDB" id="361870at2759"/>
<dbReference type="GO" id="GO:0005762">
    <property type="term" value="C:mitochondrial large ribosomal subunit"/>
    <property type="evidence" value="ECO:0007669"/>
    <property type="project" value="TreeGrafter"/>
</dbReference>
<dbReference type="KEGG" id="cci:CC1G_09519"/>
<evidence type="ECO:0000256" key="4">
    <source>
        <dbReference type="ARBA" id="ARBA00035265"/>
    </source>
</evidence>
<dbReference type="NCBIfam" id="TIGR00009">
    <property type="entry name" value="L28"/>
    <property type="match status" value="1"/>
</dbReference>
<dbReference type="InterPro" id="IPR037147">
    <property type="entry name" value="Ribosomal_bL28_sf"/>
</dbReference>
<reference evidence="6 7" key="1">
    <citation type="journal article" date="2010" name="Proc. Natl. Acad. Sci. U.S.A.">
        <title>Insights into evolution of multicellular fungi from the assembled chromosomes of the mushroom Coprinopsis cinerea (Coprinus cinereus).</title>
        <authorList>
            <person name="Stajich J.E."/>
            <person name="Wilke S.K."/>
            <person name="Ahren D."/>
            <person name="Au C.H."/>
            <person name="Birren B.W."/>
            <person name="Borodovsky M."/>
            <person name="Burns C."/>
            <person name="Canback B."/>
            <person name="Casselton L.A."/>
            <person name="Cheng C.K."/>
            <person name="Deng J."/>
            <person name="Dietrich F.S."/>
            <person name="Fargo D.C."/>
            <person name="Farman M.L."/>
            <person name="Gathman A.C."/>
            <person name="Goldberg J."/>
            <person name="Guigo R."/>
            <person name="Hoegger P.J."/>
            <person name="Hooker J.B."/>
            <person name="Huggins A."/>
            <person name="James T.Y."/>
            <person name="Kamada T."/>
            <person name="Kilaru S."/>
            <person name="Kodira C."/>
            <person name="Kues U."/>
            <person name="Kupfer D."/>
            <person name="Kwan H.S."/>
            <person name="Lomsadze A."/>
            <person name="Li W."/>
            <person name="Lilly W.W."/>
            <person name="Ma L.J."/>
            <person name="Mackey A.J."/>
            <person name="Manning G."/>
            <person name="Martin F."/>
            <person name="Muraguchi H."/>
            <person name="Natvig D.O."/>
            <person name="Palmerini H."/>
            <person name="Ramesh M.A."/>
            <person name="Rehmeyer C.J."/>
            <person name="Roe B.A."/>
            <person name="Shenoy N."/>
            <person name="Stanke M."/>
            <person name="Ter-Hovhannisyan V."/>
            <person name="Tunlid A."/>
            <person name="Velagapudi R."/>
            <person name="Vision T.J."/>
            <person name="Zeng Q."/>
            <person name="Zolan M.E."/>
            <person name="Pukkila P.J."/>
        </authorList>
    </citation>
    <scope>NUCLEOTIDE SEQUENCE [LARGE SCALE GENOMIC DNA]</scope>
    <source>
        <strain evidence="7">Okayama-7 / 130 / ATCC MYA-4618 / FGSC 9003</strain>
    </source>
</reference>
<comment type="similarity">
    <text evidence="1">Belongs to the bacterial ribosomal protein bL28 family.</text>
</comment>
<dbReference type="eggNOG" id="KOG3278">
    <property type="taxonomic scope" value="Eukaryota"/>
</dbReference>
<evidence type="ECO:0000256" key="3">
    <source>
        <dbReference type="ARBA" id="ARBA00023274"/>
    </source>
</evidence>
<dbReference type="Pfam" id="PF00830">
    <property type="entry name" value="Ribosomal_L28"/>
    <property type="match status" value="1"/>
</dbReference>
<dbReference type="RefSeq" id="XP_001837968.1">
    <property type="nucleotide sequence ID" value="XM_001837916.2"/>
</dbReference>
<name>A8P0U6_COPC7</name>
<dbReference type="InterPro" id="IPR026569">
    <property type="entry name" value="Ribosomal_bL28"/>
</dbReference>
<dbReference type="HAMAP" id="MF_00373">
    <property type="entry name" value="Ribosomal_bL28"/>
    <property type="match status" value="1"/>
</dbReference>
<evidence type="ECO:0000256" key="5">
    <source>
        <dbReference type="ARBA" id="ARBA00035269"/>
    </source>
</evidence>
<organism evidence="6 7">
    <name type="scientific">Coprinopsis cinerea (strain Okayama-7 / 130 / ATCC MYA-4618 / FGSC 9003)</name>
    <name type="common">Inky cap fungus</name>
    <name type="synonym">Hormographiella aspergillata</name>
    <dbReference type="NCBI Taxonomy" id="240176"/>
    <lineage>
        <taxon>Eukaryota</taxon>
        <taxon>Fungi</taxon>
        <taxon>Dikarya</taxon>
        <taxon>Basidiomycota</taxon>
        <taxon>Agaricomycotina</taxon>
        <taxon>Agaricomycetes</taxon>
        <taxon>Agaricomycetidae</taxon>
        <taxon>Agaricales</taxon>
        <taxon>Agaricineae</taxon>
        <taxon>Psathyrellaceae</taxon>
        <taxon>Coprinopsis</taxon>
    </lineage>
</organism>
<dbReference type="Proteomes" id="UP000001861">
    <property type="component" value="Unassembled WGS sequence"/>
</dbReference>
<proteinExistence type="inferred from homology"/>
<dbReference type="SUPFAM" id="SSF143800">
    <property type="entry name" value="L28p-like"/>
    <property type="match status" value="1"/>
</dbReference>
<dbReference type="FunFam" id="2.30.170.40:FF:000003">
    <property type="entry name" value="54S ribosomal protein L24"/>
    <property type="match status" value="1"/>
</dbReference>
<dbReference type="InterPro" id="IPR001383">
    <property type="entry name" value="Ribosomal_bL28_bact-type"/>
</dbReference>
<protein>
    <recommendedName>
        <fullName evidence="4">Large ribosomal subunit protein bL28c</fullName>
    </recommendedName>
    <alternativeName>
        <fullName evidence="5">Large ribosomal subunit protein bL28m</fullName>
    </alternativeName>
</protein>
<dbReference type="GeneID" id="6014533"/>
<dbReference type="OMA" id="TMQYLRT"/>
<dbReference type="AlphaFoldDB" id="A8P0U6"/>
<dbReference type="GO" id="GO:0003735">
    <property type="term" value="F:structural constituent of ribosome"/>
    <property type="evidence" value="ECO:0007669"/>
    <property type="project" value="InterPro"/>
</dbReference>
<dbReference type="GO" id="GO:0006412">
    <property type="term" value="P:translation"/>
    <property type="evidence" value="ECO:0007669"/>
    <property type="project" value="InterPro"/>
</dbReference>
<dbReference type="PANTHER" id="PTHR13528">
    <property type="entry name" value="39S RIBOSOMAL PROTEIN L28, MITOCHONDRIAL"/>
    <property type="match status" value="1"/>
</dbReference>
<dbReference type="PANTHER" id="PTHR13528:SF2">
    <property type="entry name" value="LARGE RIBOSOMAL SUBUNIT PROTEIN BL28M"/>
    <property type="match status" value="1"/>
</dbReference>
<dbReference type="InterPro" id="IPR034704">
    <property type="entry name" value="Ribosomal_bL28/bL31-like_sf"/>
</dbReference>